<dbReference type="AlphaFoldDB" id="A0A2V1DT65"/>
<dbReference type="Proteomes" id="UP000244855">
    <property type="component" value="Unassembled WGS sequence"/>
</dbReference>
<feature type="coiled-coil region" evidence="1">
    <location>
        <begin position="30"/>
        <end position="59"/>
    </location>
</feature>
<keyword evidence="3" id="KW-1185">Reference proteome</keyword>
<accession>A0A2V1DT65</accession>
<evidence type="ECO:0000256" key="1">
    <source>
        <dbReference type="SAM" id="Coils"/>
    </source>
</evidence>
<name>A0A2V1DT65_9PLEO</name>
<sequence>MAAERAATTATAINEQRTLEYYQSTVDDDAYTLEAKKQEERAQREKAKLEKNLAKTHGEWYPSQPYRASKPSNLSYYTRQGMCVVLLGEVKKGQEAKAKRLAAHMELCV</sequence>
<dbReference type="EMBL" id="KZ805374">
    <property type="protein sequence ID" value="PVI00405.1"/>
    <property type="molecule type" value="Genomic_DNA"/>
</dbReference>
<reference evidence="2 3" key="1">
    <citation type="journal article" date="2018" name="Sci. Rep.">
        <title>Comparative genomics provides insights into the lifestyle and reveals functional heterogeneity of dark septate endophytic fungi.</title>
        <authorList>
            <person name="Knapp D.G."/>
            <person name="Nemeth J.B."/>
            <person name="Barry K."/>
            <person name="Hainaut M."/>
            <person name="Henrissat B."/>
            <person name="Johnson J."/>
            <person name="Kuo A."/>
            <person name="Lim J.H.P."/>
            <person name="Lipzen A."/>
            <person name="Nolan M."/>
            <person name="Ohm R.A."/>
            <person name="Tamas L."/>
            <person name="Grigoriev I.V."/>
            <person name="Spatafora J.W."/>
            <person name="Nagy L.G."/>
            <person name="Kovacs G.M."/>
        </authorList>
    </citation>
    <scope>NUCLEOTIDE SEQUENCE [LARGE SCALE GENOMIC DNA]</scope>
    <source>
        <strain evidence="2 3">DSE2036</strain>
    </source>
</reference>
<keyword evidence="1" id="KW-0175">Coiled coil</keyword>
<proteinExistence type="predicted"/>
<organism evidence="2 3">
    <name type="scientific">Periconia macrospinosa</name>
    <dbReference type="NCBI Taxonomy" id="97972"/>
    <lineage>
        <taxon>Eukaryota</taxon>
        <taxon>Fungi</taxon>
        <taxon>Dikarya</taxon>
        <taxon>Ascomycota</taxon>
        <taxon>Pezizomycotina</taxon>
        <taxon>Dothideomycetes</taxon>
        <taxon>Pleosporomycetidae</taxon>
        <taxon>Pleosporales</taxon>
        <taxon>Massarineae</taxon>
        <taxon>Periconiaceae</taxon>
        <taxon>Periconia</taxon>
    </lineage>
</organism>
<evidence type="ECO:0000313" key="2">
    <source>
        <dbReference type="EMBL" id="PVI00405.1"/>
    </source>
</evidence>
<gene>
    <name evidence="2" type="ORF">DM02DRAFT_395384</name>
</gene>
<protein>
    <submittedName>
        <fullName evidence="2">Uncharacterized protein</fullName>
    </submittedName>
</protein>
<evidence type="ECO:0000313" key="3">
    <source>
        <dbReference type="Proteomes" id="UP000244855"/>
    </source>
</evidence>